<dbReference type="AlphaFoldDB" id="U2KYE4"/>
<gene>
    <name evidence="2" type="ORF">RUMCAL_00389</name>
</gene>
<dbReference type="EMBL" id="AWVF01000031">
    <property type="protein sequence ID" value="ERJ97317.1"/>
    <property type="molecule type" value="Genomic_DNA"/>
</dbReference>
<feature type="compositionally biased region" description="Polar residues" evidence="1">
    <location>
        <begin position="206"/>
        <end position="217"/>
    </location>
</feature>
<feature type="region of interest" description="Disordered" evidence="1">
    <location>
        <begin position="201"/>
        <end position="228"/>
    </location>
</feature>
<organism evidence="2 3">
    <name type="scientific">Ruminococcus callidus ATCC 27760</name>
    <dbReference type="NCBI Taxonomy" id="411473"/>
    <lineage>
        <taxon>Bacteria</taxon>
        <taxon>Bacillati</taxon>
        <taxon>Bacillota</taxon>
        <taxon>Clostridia</taxon>
        <taxon>Eubacteriales</taxon>
        <taxon>Oscillospiraceae</taxon>
        <taxon>Ruminococcus</taxon>
    </lineage>
</organism>
<dbReference type="STRING" id="411473.RUMCAL_00389"/>
<reference evidence="2 3" key="1">
    <citation type="submission" date="2013-07" db="EMBL/GenBank/DDBJ databases">
        <authorList>
            <person name="Weinstock G."/>
            <person name="Sodergren E."/>
            <person name="Wylie T."/>
            <person name="Fulton L."/>
            <person name="Fulton R."/>
            <person name="Fronick C."/>
            <person name="O'Laughlin M."/>
            <person name="Godfrey J."/>
            <person name="Miner T."/>
            <person name="Herter B."/>
            <person name="Appelbaum E."/>
            <person name="Cordes M."/>
            <person name="Lek S."/>
            <person name="Wollam A."/>
            <person name="Pepin K.H."/>
            <person name="Palsikar V.B."/>
            <person name="Mitreva M."/>
            <person name="Wilson R.K."/>
        </authorList>
    </citation>
    <scope>NUCLEOTIDE SEQUENCE [LARGE SCALE GENOMIC DNA]</scope>
    <source>
        <strain evidence="2 3">ATCC 27760</strain>
    </source>
</reference>
<evidence type="ECO:0000313" key="2">
    <source>
        <dbReference type="EMBL" id="ERJ97317.1"/>
    </source>
</evidence>
<sequence>MGFKTANQYEEEKYAGKFRLADDGDMADVIPLYQSKNDVLIADVHYIKSADYSGYVHCCGTGCPACSRGIRRQTKLFIPLYNVVENEIQFWDRTQKFLPQVHKDFFGNDRYPNPSEFVYRITRNGAAGDMATRYIIMVVGKNTTLPYDMILSNNKAVMPDYYEHICKEVDAGTLSTWIDSASSGNSYGDSSNIPEYVPVPRAYASSGENTATTPTNEDFSELPDSSMADVMELDDSDVPF</sequence>
<protein>
    <recommendedName>
        <fullName evidence="4">Bacteriophage T4 Gp32 single-stranded DNA-binding domain-containing protein</fullName>
    </recommendedName>
</protein>
<accession>U2KYE4</accession>
<comment type="caution">
    <text evidence="2">The sequence shown here is derived from an EMBL/GenBank/DDBJ whole genome shotgun (WGS) entry which is preliminary data.</text>
</comment>
<dbReference type="RefSeq" id="WP_021681994.1">
    <property type="nucleotide sequence ID" value="NZ_KI260389.1"/>
</dbReference>
<dbReference type="Proteomes" id="UP000016662">
    <property type="component" value="Unassembled WGS sequence"/>
</dbReference>
<dbReference type="PATRIC" id="fig|411473.3.peg.301"/>
<evidence type="ECO:0000256" key="1">
    <source>
        <dbReference type="SAM" id="MobiDB-lite"/>
    </source>
</evidence>
<evidence type="ECO:0000313" key="3">
    <source>
        <dbReference type="Proteomes" id="UP000016662"/>
    </source>
</evidence>
<name>U2KYE4_9FIRM</name>
<dbReference type="HOGENOM" id="CLU_1155713_0_0_9"/>
<proteinExistence type="predicted"/>
<evidence type="ECO:0008006" key="4">
    <source>
        <dbReference type="Google" id="ProtNLM"/>
    </source>
</evidence>
<keyword evidence="3" id="KW-1185">Reference proteome</keyword>